<gene>
    <name evidence="1" type="ORF">H6P81_013269</name>
</gene>
<accession>A0AAV7EFG1</accession>
<keyword evidence="2" id="KW-1185">Reference proteome</keyword>
<evidence type="ECO:0000313" key="2">
    <source>
        <dbReference type="Proteomes" id="UP000825729"/>
    </source>
</evidence>
<organism evidence="1 2">
    <name type="scientific">Aristolochia fimbriata</name>
    <name type="common">White veined hardy Dutchman's pipe vine</name>
    <dbReference type="NCBI Taxonomy" id="158543"/>
    <lineage>
        <taxon>Eukaryota</taxon>
        <taxon>Viridiplantae</taxon>
        <taxon>Streptophyta</taxon>
        <taxon>Embryophyta</taxon>
        <taxon>Tracheophyta</taxon>
        <taxon>Spermatophyta</taxon>
        <taxon>Magnoliopsida</taxon>
        <taxon>Magnoliidae</taxon>
        <taxon>Piperales</taxon>
        <taxon>Aristolochiaceae</taxon>
        <taxon>Aristolochia</taxon>
    </lineage>
</organism>
<proteinExistence type="predicted"/>
<sequence>MGITAAYRAQKGVTVSEVPSPNDLVRMQFLTLSSPYNEETFTIRGETLLCSLASLLEYSLGIHGCFVFQFHLEQQKRRDIKHPKMGLDEIGDGGNSSQVFNIKLVKHDTGKSRKIESFYNLLPPFLISCCQYHQDPITSQLPTDFQSDSLVHSCNDGSPGRNINL</sequence>
<reference evidence="1 2" key="1">
    <citation type="submission" date="2021-07" db="EMBL/GenBank/DDBJ databases">
        <title>The Aristolochia fimbriata genome: insights into angiosperm evolution, floral development and chemical biosynthesis.</title>
        <authorList>
            <person name="Jiao Y."/>
        </authorList>
    </citation>
    <scope>NUCLEOTIDE SEQUENCE [LARGE SCALE GENOMIC DNA]</scope>
    <source>
        <strain evidence="1">IBCAS-2021</strain>
        <tissue evidence="1">Leaf</tissue>
    </source>
</reference>
<protein>
    <submittedName>
        <fullName evidence="1">Uncharacterized protein</fullName>
    </submittedName>
</protein>
<evidence type="ECO:0000313" key="1">
    <source>
        <dbReference type="EMBL" id="KAG9447141.1"/>
    </source>
</evidence>
<dbReference type="Proteomes" id="UP000825729">
    <property type="component" value="Unassembled WGS sequence"/>
</dbReference>
<dbReference type="EMBL" id="JAINDJ010000005">
    <property type="protein sequence ID" value="KAG9447141.1"/>
    <property type="molecule type" value="Genomic_DNA"/>
</dbReference>
<dbReference type="AlphaFoldDB" id="A0AAV7EFG1"/>
<comment type="caution">
    <text evidence="1">The sequence shown here is derived from an EMBL/GenBank/DDBJ whole genome shotgun (WGS) entry which is preliminary data.</text>
</comment>
<name>A0AAV7EFG1_ARIFI</name>